<gene>
    <name evidence="5" type="ORF">FHU33_1770</name>
</gene>
<proteinExistence type="predicted"/>
<dbReference type="InterPro" id="IPR050204">
    <property type="entry name" value="AraC_XylS_family_regulators"/>
</dbReference>
<dbReference type="Pfam" id="PF14525">
    <property type="entry name" value="AraC_binding_2"/>
    <property type="match status" value="1"/>
</dbReference>
<dbReference type="PANTHER" id="PTHR46796">
    <property type="entry name" value="HTH-TYPE TRANSCRIPTIONAL ACTIVATOR RHAS-RELATED"/>
    <property type="match status" value="1"/>
</dbReference>
<feature type="domain" description="HTH araC/xylS-type" evidence="4">
    <location>
        <begin position="232"/>
        <end position="333"/>
    </location>
</feature>
<keyword evidence="6" id="KW-1185">Reference proteome</keyword>
<dbReference type="Proteomes" id="UP000319865">
    <property type="component" value="Unassembled WGS sequence"/>
</dbReference>
<dbReference type="InterPro" id="IPR009057">
    <property type="entry name" value="Homeodomain-like_sf"/>
</dbReference>
<comment type="caution">
    <text evidence="5">The sequence shown here is derived from an EMBL/GenBank/DDBJ whole genome shotgun (WGS) entry which is preliminary data.</text>
</comment>
<evidence type="ECO:0000313" key="5">
    <source>
        <dbReference type="EMBL" id="TQN42371.1"/>
    </source>
</evidence>
<dbReference type="GO" id="GO:0003700">
    <property type="term" value="F:DNA-binding transcription factor activity"/>
    <property type="evidence" value="ECO:0007669"/>
    <property type="project" value="InterPro"/>
</dbReference>
<dbReference type="OrthoDB" id="5464689at2"/>
<keyword evidence="3" id="KW-0804">Transcription</keyword>
<dbReference type="RefSeq" id="WP_142025004.1">
    <property type="nucleotide sequence ID" value="NZ_VFQE01000001.1"/>
</dbReference>
<evidence type="ECO:0000259" key="4">
    <source>
        <dbReference type="PROSITE" id="PS01124"/>
    </source>
</evidence>
<dbReference type="PANTHER" id="PTHR46796:SF12">
    <property type="entry name" value="HTH-TYPE DNA-BINDING TRANSCRIPTIONAL ACTIVATOR EUTR"/>
    <property type="match status" value="1"/>
</dbReference>
<evidence type="ECO:0000256" key="1">
    <source>
        <dbReference type="ARBA" id="ARBA00023015"/>
    </source>
</evidence>
<dbReference type="SUPFAM" id="SSF46689">
    <property type="entry name" value="Homeodomain-like"/>
    <property type="match status" value="2"/>
</dbReference>
<dbReference type="AlphaFoldDB" id="A0A543PE57"/>
<evidence type="ECO:0000313" key="6">
    <source>
        <dbReference type="Proteomes" id="UP000319865"/>
    </source>
</evidence>
<keyword evidence="1" id="KW-0805">Transcription regulation</keyword>
<protein>
    <submittedName>
        <fullName evidence="5">AraC family transcriptional regulator</fullName>
    </submittedName>
</protein>
<dbReference type="SMART" id="SM00342">
    <property type="entry name" value="HTH_ARAC"/>
    <property type="match status" value="1"/>
</dbReference>
<dbReference type="Pfam" id="PF12833">
    <property type="entry name" value="HTH_18"/>
    <property type="match status" value="1"/>
</dbReference>
<dbReference type="InterPro" id="IPR035418">
    <property type="entry name" value="AraC-bd_2"/>
</dbReference>
<reference evidence="5 6" key="1">
    <citation type="submission" date="2019-06" db="EMBL/GenBank/DDBJ databases">
        <title>Sequencing the genomes of 1000 actinobacteria strains.</title>
        <authorList>
            <person name="Klenk H.-P."/>
        </authorList>
    </citation>
    <scope>NUCLEOTIDE SEQUENCE [LARGE SCALE GENOMIC DNA]</scope>
    <source>
        <strain evidence="5 6">DSM 46837</strain>
    </source>
</reference>
<accession>A0A543PE57</accession>
<sequence>MEPEEKHLGSEPLGRFSVARTSDLDETTDALQATFLPLHLQLRERTDTRGLDFGLNAVRIGRATVSYAWLSRSVQIDTAEAENFHVNLPLSGGTISRSGRLECVISTSARAAVFMPGLPADIEWRAGCGQFCLMIPPHVLQRELEAMLDQPLVKPIKFAPAMDLTTDGGRAWVDTLRLIGRQGGYAQGLLDHPLAAANLERILVDGLLLAQPHNYIDALTGPRRPAPPPAVRNAIELIRSHPEEPWTTTALARRVAVSTRSLQDGFARSLGVPPSQYLRAVRLTQAREELRSADPHTKTVSQVAARWGFVSFGRFAAAYHQRFGERPSETLRRS</sequence>
<dbReference type="EMBL" id="VFQE01000001">
    <property type="protein sequence ID" value="TQN42371.1"/>
    <property type="molecule type" value="Genomic_DNA"/>
</dbReference>
<organism evidence="5 6">
    <name type="scientific">Blastococcus colisei</name>
    <dbReference type="NCBI Taxonomy" id="1564162"/>
    <lineage>
        <taxon>Bacteria</taxon>
        <taxon>Bacillati</taxon>
        <taxon>Actinomycetota</taxon>
        <taxon>Actinomycetes</taxon>
        <taxon>Geodermatophilales</taxon>
        <taxon>Geodermatophilaceae</taxon>
        <taxon>Blastococcus</taxon>
    </lineage>
</organism>
<dbReference type="PROSITE" id="PS01124">
    <property type="entry name" value="HTH_ARAC_FAMILY_2"/>
    <property type="match status" value="1"/>
</dbReference>
<dbReference type="Gene3D" id="1.10.10.60">
    <property type="entry name" value="Homeodomain-like"/>
    <property type="match status" value="1"/>
</dbReference>
<keyword evidence="2" id="KW-0238">DNA-binding</keyword>
<dbReference type="GO" id="GO:0043565">
    <property type="term" value="F:sequence-specific DNA binding"/>
    <property type="evidence" value="ECO:0007669"/>
    <property type="project" value="InterPro"/>
</dbReference>
<dbReference type="InterPro" id="IPR018060">
    <property type="entry name" value="HTH_AraC"/>
</dbReference>
<name>A0A543PE57_9ACTN</name>
<evidence type="ECO:0000256" key="3">
    <source>
        <dbReference type="ARBA" id="ARBA00023163"/>
    </source>
</evidence>
<evidence type="ECO:0000256" key="2">
    <source>
        <dbReference type="ARBA" id="ARBA00023125"/>
    </source>
</evidence>